<dbReference type="SMART" id="SM00028">
    <property type="entry name" value="TPR"/>
    <property type="match status" value="3"/>
</dbReference>
<dbReference type="Gene3D" id="1.25.40.10">
    <property type="entry name" value="Tetratricopeptide repeat domain"/>
    <property type="match status" value="1"/>
</dbReference>
<dbReference type="EMBL" id="JAPMXC010000002">
    <property type="protein sequence ID" value="MCY0387958.1"/>
    <property type="molecule type" value="Genomic_DNA"/>
</dbReference>
<feature type="region of interest" description="Disordered" evidence="4">
    <location>
        <begin position="236"/>
        <end position="255"/>
    </location>
</feature>
<feature type="signal peptide" evidence="5">
    <location>
        <begin position="1"/>
        <end position="43"/>
    </location>
</feature>
<name>A0ABT3ZN37_9BURK</name>
<dbReference type="PANTHER" id="PTHR44943">
    <property type="entry name" value="CELLULOSE SYNTHASE OPERON PROTEIN C"/>
    <property type="match status" value="1"/>
</dbReference>
<evidence type="ECO:0000256" key="3">
    <source>
        <dbReference type="PROSITE-ProRule" id="PRU00339"/>
    </source>
</evidence>
<evidence type="ECO:0000313" key="7">
    <source>
        <dbReference type="Proteomes" id="UP001082899"/>
    </source>
</evidence>
<dbReference type="Proteomes" id="UP001082899">
    <property type="component" value="Unassembled WGS sequence"/>
</dbReference>
<proteinExistence type="predicted"/>
<dbReference type="Pfam" id="PF13414">
    <property type="entry name" value="TPR_11"/>
    <property type="match status" value="1"/>
</dbReference>
<reference evidence="6" key="1">
    <citation type="submission" date="2022-11" db="EMBL/GenBank/DDBJ databases">
        <title>Robbsia betulipollinis sp. nov., isolated from pollen of birch (Betula pendula).</title>
        <authorList>
            <person name="Shi H."/>
            <person name="Ambika Manirajan B."/>
            <person name="Ratering S."/>
            <person name="Geissler-Plaum R."/>
            <person name="Schnell S."/>
        </authorList>
    </citation>
    <scope>NUCLEOTIDE SEQUENCE</scope>
    <source>
        <strain evidence="6">Bb-Pol-6</strain>
    </source>
</reference>
<sequence length="255" mass="26627">MKLHGDRPAFPANLAVRCATFAAGAFCLAGLATVAVLPGVAQAQSAKHHRDLTPEADQAIAGNNWPAALAALDKRVAANPRDVQARFKRATVLARMGRDDEAIQAFTDITQTTPELPEPYNNLAALYAKRGQYQQARAVLETALAANPAFALARRNLGDIYLRLAADSYQQTLRQDPSDGVAAGRAKALQSLLAAHPASAATRRPAHAPAPVADDAPATTSAEAVNARGFVPSMGAQPPTILSVPTNDAVGATVE</sequence>
<keyword evidence="1" id="KW-0677">Repeat</keyword>
<dbReference type="PROSITE" id="PS50005">
    <property type="entry name" value="TPR"/>
    <property type="match status" value="1"/>
</dbReference>
<feature type="chain" id="PRO_5045447189" evidence="5">
    <location>
        <begin position="44"/>
        <end position="255"/>
    </location>
</feature>
<dbReference type="InterPro" id="IPR011990">
    <property type="entry name" value="TPR-like_helical_dom_sf"/>
</dbReference>
<protein>
    <submittedName>
        <fullName evidence="6">Tetratricopeptide repeat protein</fullName>
    </submittedName>
</protein>
<organism evidence="6 7">
    <name type="scientific">Robbsia betulipollinis</name>
    <dbReference type="NCBI Taxonomy" id="2981849"/>
    <lineage>
        <taxon>Bacteria</taxon>
        <taxon>Pseudomonadati</taxon>
        <taxon>Pseudomonadota</taxon>
        <taxon>Betaproteobacteria</taxon>
        <taxon>Burkholderiales</taxon>
        <taxon>Burkholderiaceae</taxon>
        <taxon>Robbsia</taxon>
    </lineage>
</organism>
<dbReference type="RefSeq" id="WP_267847819.1">
    <property type="nucleotide sequence ID" value="NZ_JAPMXC010000002.1"/>
</dbReference>
<evidence type="ECO:0000256" key="1">
    <source>
        <dbReference type="ARBA" id="ARBA00022737"/>
    </source>
</evidence>
<dbReference type="Pfam" id="PF13432">
    <property type="entry name" value="TPR_16"/>
    <property type="match status" value="1"/>
</dbReference>
<evidence type="ECO:0000313" key="6">
    <source>
        <dbReference type="EMBL" id="MCY0387958.1"/>
    </source>
</evidence>
<evidence type="ECO:0000256" key="5">
    <source>
        <dbReference type="SAM" id="SignalP"/>
    </source>
</evidence>
<keyword evidence="5" id="KW-0732">Signal</keyword>
<gene>
    <name evidence="6" type="ORF">OVY01_12060</name>
</gene>
<keyword evidence="2 3" id="KW-0802">TPR repeat</keyword>
<dbReference type="SUPFAM" id="SSF48452">
    <property type="entry name" value="TPR-like"/>
    <property type="match status" value="1"/>
</dbReference>
<comment type="caution">
    <text evidence="6">The sequence shown here is derived from an EMBL/GenBank/DDBJ whole genome shotgun (WGS) entry which is preliminary data.</text>
</comment>
<evidence type="ECO:0000256" key="4">
    <source>
        <dbReference type="SAM" id="MobiDB-lite"/>
    </source>
</evidence>
<accession>A0ABT3ZN37</accession>
<keyword evidence="7" id="KW-1185">Reference proteome</keyword>
<dbReference type="InterPro" id="IPR051685">
    <property type="entry name" value="Ycf3/AcsC/BcsC/TPR_MFPF"/>
</dbReference>
<dbReference type="InterPro" id="IPR019734">
    <property type="entry name" value="TPR_rpt"/>
</dbReference>
<feature type="region of interest" description="Disordered" evidence="4">
    <location>
        <begin position="196"/>
        <end position="220"/>
    </location>
</feature>
<feature type="repeat" description="TPR" evidence="3">
    <location>
        <begin position="117"/>
        <end position="150"/>
    </location>
</feature>
<evidence type="ECO:0000256" key="2">
    <source>
        <dbReference type="ARBA" id="ARBA00022803"/>
    </source>
</evidence>
<dbReference type="PANTHER" id="PTHR44943:SF8">
    <property type="entry name" value="TPR REPEAT-CONTAINING PROTEIN MJ0263"/>
    <property type="match status" value="1"/>
</dbReference>